<dbReference type="InterPro" id="IPR000485">
    <property type="entry name" value="AsnC-type_HTH_dom"/>
</dbReference>
<dbReference type="InterPro" id="IPR011711">
    <property type="entry name" value="GntR_C"/>
</dbReference>
<keyword evidence="3" id="KW-0804">Transcription</keyword>
<dbReference type="AlphaFoldDB" id="A0A076PZ24"/>
<dbReference type="RefSeq" id="WP_003051088.1">
    <property type="nucleotide sequence ID" value="NZ_CP006704.1"/>
</dbReference>
<dbReference type="EMBL" id="CP006704">
    <property type="protein sequence ID" value="AIJ49070.1"/>
    <property type="molecule type" value="Genomic_DNA"/>
</dbReference>
<dbReference type="Gene3D" id="1.10.10.10">
    <property type="entry name" value="Winged helix-like DNA-binding domain superfamily/Winged helix DNA-binding domain"/>
    <property type="match status" value="1"/>
</dbReference>
<evidence type="ECO:0000256" key="2">
    <source>
        <dbReference type="ARBA" id="ARBA00023125"/>
    </source>
</evidence>
<dbReference type="InterPro" id="IPR036390">
    <property type="entry name" value="WH_DNA-bd_sf"/>
</dbReference>
<keyword evidence="1" id="KW-0805">Transcription regulation</keyword>
<dbReference type="InterPro" id="IPR036388">
    <property type="entry name" value="WH-like_DNA-bd_sf"/>
</dbReference>
<dbReference type="Pfam" id="PF07729">
    <property type="entry name" value="FCD"/>
    <property type="match status" value="1"/>
</dbReference>
<gene>
    <name evidence="5" type="ORF">O987_24990</name>
</gene>
<evidence type="ECO:0000313" key="5">
    <source>
        <dbReference type="EMBL" id="AIJ49070.1"/>
    </source>
</evidence>
<dbReference type="SMART" id="SM00895">
    <property type="entry name" value="FCD"/>
    <property type="match status" value="1"/>
</dbReference>
<dbReference type="HOGENOM" id="CLU_017584_5_1_4"/>
<dbReference type="SMART" id="SM00345">
    <property type="entry name" value="HTH_GNTR"/>
    <property type="match status" value="1"/>
</dbReference>
<evidence type="ECO:0000256" key="3">
    <source>
        <dbReference type="ARBA" id="ARBA00023163"/>
    </source>
</evidence>
<dbReference type="CDD" id="cd07377">
    <property type="entry name" value="WHTH_GntR"/>
    <property type="match status" value="1"/>
</dbReference>
<dbReference type="PRINTS" id="PR00035">
    <property type="entry name" value="HTHGNTR"/>
</dbReference>
<accession>A0A076PZ24</accession>
<keyword evidence="2" id="KW-0238">DNA-binding</keyword>
<proteinExistence type="predicted"/>
<dbReference type="PANTHER" id="PTHR43537:SF49">
    <property type="entry name" value="TRANSCRIPTIONAL REGULATORY PROTEIN"/>
    <property type="match status" value="1"/>
</dbReference>
<dbReference type="KEGG" id="ctes:O987_24990"/>
<evidence type="ECO:0000259" key="4">
    <source>
        <dbReference type="PROSITE" id="PS50949"/>
    </source>
</evidence>
<dbReference type="PROSITE" id="PS50949">
    <property type="entry name" value="HTH_GNTR"/>
    <property type="match status" value="1"/>
</dbReference>
<reference evidence="5 6" key="1">
    <citation type="journal article" date="2014" name="Genome Announc.">
        <title>Complete Genome Sequence of Polychlorinated Biphenyl Degrader Comamonas testosteroni TK102 (NBRC 109938).</title>
        <authorList>
            <person name="Fukuda K."/>
            <person name="Hosoyama A."/>
            <person name="Tsuchikane K."/>
            <person name="Ohji S."/>
            <person name="Yamazoe A."/>
            <person name="Fujita N."/>
            <person name="Shintani M."/>
            <person name="Kimbara K."/>
        </authorList>
    </citation>
    <scope>NUCLEOTIDE SEQUENCE [LARGE SCALE GENOMIC DNA]</scope>
    <source>
        <strain evidence="5">TK102</strain>
    </source>
</reference>
<dbReference type="SUPFAM" id="SSF48008">
    <property type="entry name" value="GntR ligand-binding domain-like"/>
    <property type="match status" value="1"/>
</dbReference>
<dbReference type="SUPFAM" id="SSF46785">
    <property type="entry name" value="Winged helix' DNA-binding domain"/>
    <property type="match status" value="1"/>
</dbReference>
<dbReference type="GO" id="GO:0043565">
    <property type="term" value="F:sequence-specific DNA binding"/>
    <property type="evidence" value="ECO:0007669"/>
    <property type="project" value="InterPro"/>
</dbReference>
<dbReference type="PRINTS" id="PR00033">
    <property type="entry name" value="HTHASNC"/>
</dbReference>
<organism evidence="5 6">
    <name type="scientific">Comamonas testosteroni TK102</name>
    <dbReference type="NCBI Taxonomy" id="1392005"/>
    <lineage>
        <taxon>Bacteria</taxon>
        <taxon>Pseudomonadati</taxon>
        <taxon>Pseudomonadota</taxon>
        <taxon>Betaproteobacteria</taxon>
        <taxon>Burkholderiales</taxon>
        <taxon>Comamonadaceae</taxon>
        <taxon>Comamonas</taxon>
    </lineage>
</organism>
<feature type="domain" description="HTH gntR-type" evidence="4">
    <location>
        <begin position="15"/>
        <end position="83"/>
    </location>
</feature>
<dbReference type="InterPro" id="IPR000524">
    <property type="entry name" value="Tscrpt_reg_HTH_GntR"/>
</dbReference>
<evidence type="ECO:0000313" key="6">
    <source>
        <dbReference type="Proteomes" id="UP000028782"/>
    </source>
</evidence>
<dbReference type="Proteomes" id="UP000028782">
    <property type="component" value="Chromosome"/>
</dbReference>
<protein>
    <submittedName>
        <fullName evidence="5">GntR family transcriptional regulator</fullName>
    </submittedName>
</protein>
<dbReference type="Pfam" id="PF00392">
    <property type="entry name" value="GntR"/>
    <property type="match status" value="1"/>
</dbReference>
<dbReference type="Gene3D" id="1.20.120.530">
    <property type="entry name" value="GntR ligand-binding domain-like"/>
    <property type="match status" value="1"/>
</dbReference>
<name>A0A076PZ24_COMTE</name>
<dbReference type="InterPro" id="IPR008920">
    <property type="entry name" value="TF_FadR/GntR_C"/>
</dbReference>
<evidence type="ECO:0000256" key="1">
    <source>
        <dbReference type="ARBA" id="ARBA00023015"/>
    </source>
</evidence>
<dbReference type="GO" id="GO:0003700">
    <property type="term" value="F:DNA-binding transcription factor activity"/>
    <property type="evidence" value="ECO:0007669"/>
    <property type="project" value="InterPro"/>
</dbReference>
<sequence>MPPSIATAAAAEENHSQVVKAQLQLREMILAGEMAAGERISELVLAERLGISRTPIRAALMRLEQEGMLEATAGGRGYKVRVLSEADVSDAIELRGTLEGLAARMAAERGVDEALLVRATRCLDAIDRVLDAQNWGDEAFSAYVALNSEFHDILLEMSGSSFMQRELERVKRLPFASPSGFVVADSESPRALRSLILAQEQHREVIDAIEHREGARAEALMKEHSRIARRNLREAMRSPETTRVPGAQLIRASR</sequence>
<dbReference type="PANTHER" id="PTHR43537">
    <property type="entry name" value="TRANSCRIPTIONAL REGULATOR, GNTR FAMILY"/>
    <property type="match status" value="1"/>
</dbReference>